<evidence type="ECO:0000256" key="7">
    <source>
        <dbReference type="ARBA" id="ARBA00023242"/>
    </source>
</evidence>
<feature type="domain" description="DDE Tnp4" evidence="9">
    <location>
        <begin position="316"/>
        <end position="474"/>
    </location>
</feature>
<keyword evidence="6" id="KW-0378">Hydrolase</keyword>
<name>A0AAJ7WN07_PETMA</name>
<feature type="domain" description="DUF8040" evidence="10">
    <location>
        <begin position="199"/>
        <end position="279"/>
    </location>
</feature>
<dbReference type="InterPro" id="IPR058353">
    <property type="entry name" value="DUF8040"/>
</dbReference>
<evidence type="ECO:0000256" key="2">
    <source>
        <dbReference type="ARBA" id="ARBA00004123"/>
    </source>
</evidence>
<dbReference type="InterPro" id="IPR045249">
    <property type="entry name" value="HARBI1-like"/>
</dbReference>
<comment type="cofactor">
    <cofactor evidence="1">
        <name>a divalent metal cation</name>
        <dbReference type="ChEBI" id="CHEBI:60240"/>
    </cofactor>
</comment>
<keyword evidence="11" id="KW-1185">Reference proteome</keyword>
<dbReference type="AlphaFoldDB" id="A0AAJ7WN07"/>
<comment type="similarity">
    <text evidence="3">Belongs to the HARBI1 family.</text>
</comment>
<keyword evidence="7" id="KW-0539">Nucleus</keyword>
<dbReference type="KEGG" id="pmrn:116939466"/>
<feature type="region of interest" description="Disordered" evidence="8">
    <location>
        <begin position="33"/>
        <end position="79"/>
    </location>
</feature>
<organism evidence="11 12">
    <name type="scientific">Petromyzon marinus</name>
    <name type="common">Sea lamprey</name>
    <dbReference type="NCBI Taxonomy" id="7757"/>
    <lineage>
        <taxon>Eukaryota</taxon>
        <taxon>Metazoa</taxon>
        <taxon>Chordata</taxon>
        <taxon>Craniata</taxon>
        <taxon>Vertebrata</taxon>
        <taxon>Cyclostomata</taxon>
        <taxon>Hyperoartia</taxon>
        <taxon>Petromyzontiformes</taxon>
        <taxon>Petromyzontidae</taxon>
        <taxon>Petromyzon</taxon>
    </lineage>
</organism>
<accession>A0AAJ7WN07</accession>
<dbReference type="RefSeq" id="XP_032803751.1">
    <property type="nucleotide sequence ID" value="XM_032947860.1"/>
</dbReference>
<evidence type="ECO:0000313" key="12">
    <source>
        <dbReference type="RefSeq" id="XP_032803751.1"/>
    </source>
</evidence>
<dbReference type="Proteomes" id="UP001318040">
    <property type="component" value="Chromosome 6"/>
</dbReference>
<reference evidence="12" key="1">
    <citation type="submission" date="2025-08" db="UniProtKB">
        <authorList>
            <consortium name="RefSeq"/>
        </authorList>
    </citation>
    <scope>IDENTIFICATION</scope>
    <source>
        <tissue evidence="12">Sperm</tissue>
    </source>
</reference>
<keyword evidence="5" id="KW-0479">Metal-binding</keyword>
<evidence type="ECO:0000256" key="3">
    <source>
        <dbReference type="ARBA" id="ARBA00006958"/>
    </source>
</evidence>
<evidence type="ECO:0000256" key="4">
    <source>
        <dbReference type="ARBA" id="ARBA00022722"/>
    </source>
</evidence>
<comment type="subcellular location">
    <subcellularLocation>
        <location evidence="2">Nucleus</location>
    </subcellularLocation>
</comment>
<dbReference type="GO" id="GO:0046872">
    <property type="term" value="F:metal ion binding"/>
    <property type="evidence" value="ECO:0007669"/>
    <property type="project" value="UniProtKB-KW"/>
</dbReference>
<evidence type="ECO:0000256" key="5">
    <source>
        <dbReference type="ARBA" id="ARBA00022723"/>
    </source>
</evidence>
<evidence type="ECO:0000256" key="8">
    <source>
        <dbReference type="SAM" id="MobiDB-lite"/>
    </source>
</evidence>
<keyword evidence="4" id="KW-0540">Nuclease</keyword>
<dbReference type="GO" id="GO:0004518">
    <property type="term" value="F:nuclease activity"/>
    <property type="evidence" value="ECO:0007669"/>
    <property type="project" value="UniProtKB-KW"/>
</dbReference>
<dbReference type="PANTHER" id="PTHR22930">
    <property type="match status" value="1"/>
</dbReference>
<gene>
    <name evidence="12" type="primary">LOC116939466</name>
</gene>
<evidence type="ECO:0000256" key="6">
    <source>
        <dbReference type="ARBA" id="ARBA00022801"/>
    </source>
</evidence>
<proteinExistence type="inferred from homology"/>
<dbReference type="PANTHER" id="PTHR22930:SF85">
    <property type="entry name" value="GH03217P-RELATED"/>
    <property type="match status" value="1"/>
</dbReference>
<dbReference type="InterPro" id="IPR027806">
    <property type="entry name" value="HARBI1_dom"/>
</dbReference>
<dbReference type="Pfam" id="PF13359">
    <property type="entry name" value="DDE_Tnp_4"/>
    <property type="match status" value="1"/>
</dbReference>
<evidence type="ECO:0000256" key="1">
    <source>
        <dbReference type="ARBA" id="ARBA00001968"/>
    </source>
</evidence>
<feature type="compositionally biased region" description="Basic residues" evidence="8">
    <location>
        <begin position="48"/>
        <end position="64"/>
    </location>
</feature>
<sequence length="538" mass="61036">MESIPQLGGLWNRNSILLGSTIAHPVVTVPISTPPAAAASPTTTTHEQRRHQLQQHYHQPHAHNHQPPPRPTSPMTTTNMMSTISINGEVVVGGGGDDGRSGGTTTATTATLNVARSSNHDSQQLLVALLLGCHQLLHLLRQRRRRRRLLLHLQHLRMCRSLFARARAALRPRRRFWMAPQSQQWWECVVQERFADADWLREFRMRRATFERLCSLVAADVAPAAAAAFVRKPVDTRKRVAIALFKLATGAEYRVVGELFGVSKTTVHRYLYRVCRCVCHLLLRHSVHLPALEEARAISERFCKQHVLPQVFGCIGSTHIPVLAPRLGSRDYANRNQWPSIILQTIVDDTLRFRNIYVGVPGNTHHATAFHMSDLYKNPDRLPKATIDMKGVDVPLMIVGEPAFPLLPWLMKIYAEKHLSNEREVYNTHINAILVKVEQAFVKLKGRWRILLKRSDVHHMFMPTVVATCCVLHNLCEEQSDDFLTTWQEEVKDMQHQQPQPKASQCEGHENHEAVVIRDALVAYITEHVHQEGITAQS</sequence>
<protein>
    <submittedName>
        <fullName evidence="12">Protein ALP1-like isoform X1</fullName>
    </submittedName>
</protein>
<evidence type="ECO:0000259" key="9">
    <source>
        <dbReference type="Pfam" id="PF13359"/>
    </source>
</evidence>
<evidence type="ECO:0000259" key="10">
    <source>
        <dbReference type="Pfam" id="PF26138"/>
    </source>
</evidence>
<dbReference type="Pfam" id="PF26138">
    <property type="entry name" value="DUF8040"/>
    <property type="match status" value="1"/>
</dbReference>
<evidence type="ECO:0000313" key="11">
    <source>
        <dbReference type="Proteomes" id="UP001318040"/>
    </source>
</evidence>
<dbReference type="GO" id="GO:0016787">
    <property type="term" value="F:hydrolase activity"/>
    <property type="evidence" value="ECO:0007669"/>
    <property type="project" value="UniProtKB-KW"/>
</dbReference>
<feature type="compositionally biased region" description="Low complexity" evidence="8">
    <location>
        <begin position="33"/>
        <end position="45"/>
    </location>
</feature>
<dbReference type="GO" id="GO:0005634">
    <property type="term" value="C:nucleus"/>
    <property type="evidence" value="ECO:0007669"/>
    <property type="project" value="UniProtKB-SubCell"/>
</dbReference>